<proteinExistence type="predicted"/>
<protein>
    <submittedName>
        <fullName evidence="2">Uncharacterized protein</fullName>
    </submittedName>
</protein>
<dbReference type="KEGG" id="mgg:MPLG2_2631"/>
<reference evidence="2 3" key="1">
    <citation type="submission" date="2018-02" db="EMBL/GenBank/DDBJ databases">
        <authorList>
            <person name="Cohen D.B."/>
            <person name="Kent A.D."/>
        </authorList>
    </citation>
    <scope>NUCLEOTIDE SEQUENCE [LARGE SCALE GENOMIC DNA]</scope>
    <source>
        <strain evidence="2">1</strain>
    </source>
</reference>
<feature type="compositionally biased region" description="Polar residues" evidence="1">
    <location>
        <begin position="67"/>
        <end position="77"/>
    </location>
</feature>
<sequence length="87" mass="8571">MRWAAVRVSLGAVVVDGLGVGLVAVVEAAVVALGEADEAAGLADVTAVVVGEGAVDCDAAGAEAEQPVSTRTATKPVSRSGWGTRPR</sequence>
<evidence type="ECO:0000256" key="1">
    <source>
        <dbReference type="SAM" id="MobiDB-lite"/>
    </source>
</evidence>
<dbReference type="AlphaFoldDB" id="A0A2N9JJC0"/>
<dbReference type="Proteomes" id="UP000238164">
    <property type="component" value="Chromosome 1"/>
</dbReference>
<gene>
    <name evidence="2" type="ORF">MPLG2_2631</name>
</gene>
<evidence type="ECO:0000313" key="2">
    <source>
        <dbReference type="EMBL" id="SPD87662.1"/>
    </source>
</evidence>
<keyword evidence="3" id="KW-1185">Reference proteome</keyword>
<feature type="region of interest" description="Disordered" evidence="1">
    <location>
        <begin position="60"/>
        <end position="87"/>
    </location>
</feature>
<evidence type="ECO:0000313" key="3">
    <source>
        <dbReference type="Proteomes" id="UP000238164"/>
    </source>
</evidence>
<name>A0A2N9JJC0_9ACTN</name>
<dbReference type="EMBL" id="LT985188">
    <property type="protein sequence ID" value="SPD87662.1"/>
    <property type="molecule type" value="Genomic_DNA"/>
</dbReference>
<accession>A0A2N9JJC0</accession>
<organism evidence="2 3">
    <name type="scientific">Micropruina glycogenica</name>
    <dbReference type="NCBI Taxonomy" id="75385"/>
    <lineage>
        <taxon>Bacteria</taxon>
        <taxon>Bacillati</taxon>
        <taxon>Actinomycetota</taxon>
        <taxon>Actinomycetes</taxon>
        <taxon>Propionibacteriales</taxon>
        <taxon>Nocardioidaceae</taxon>
        <taxon>Micropruina</taxon>
    </lineage>
</organism>